<dbReference type="GO" id="GO:0005739">
    <property type="term" value="C:mitochondrion"/>
    <property type="evidence" value="ECO:0007669"/>
    <property type="project" value="TreeGrafter"/>
</dbReference>
<dbReference type="WBParaSite" id="TCNE_0001979001-mRNA-1">
    <property type="protein sequence ID" value="TCNE_0001979001-mRNA-1"/>
    <property type="gene ID" value="TCNE_0001979001"/>
</dbReference>
<dbReference type="PANTHER" id="PTHR22966:SF61">
    <property type="entry name" value="2-AMINOETHANETHIOL DIOXYGENASE"/>
    <property type="match status" value="1"/>
</dbReference>
<evidence type="ECO:0000256" key="3">
    <source>
        <dbReference type="ARBA" id="ARBA00023004"/>
    </source>
</evidence>
<keyword evidence="1" id="KW-0479">Metal-binding</keyword>
<name>A0A183VGB6_TOXCA</name>
<dbReference type="Proteomes" id="UP000050794">
    <property type="component" value="Unassembled WGS sequence"/>
</dbReference>
<dbReference type="SUPFAM" id="SSF51182">
    <property type="entry name" value="RmlC-like cupins"/>
    <property type="match status" value="1"/>
</dbReference>
<reference evidence="6" key="1">
    <citation type="submission" date="2016-06" db="UniProtKB">
        <authorList>
            <consortium name="WormBaseParasite"/>
        </authorList>
    </citation>
    <scope>IDENTIFICATION</scope>
</reference>
<dbReference type="PANTHER" id="PTHR22966">
    <property type="entry name" value="2-AMINOETHANETHIOL DIOXYGENASE"/>
    <property type="match status" value="1"/>
</dbReference>
<dbReference type="InterPro" id="IPR011051">
    <property type="entry name" value="RmlC_Cupin_sf"/>
</dbReference>
<evidence type="ECO:0000313" key="5">
    <source>
        <dbReference type="Proteomes" id="UP000050794"/>
    </source>
</evidence>
<organism evidence="5 6">
    <name type="scientific">Toxocara canis</name>
    <name type="common">Canine roundworm</name>
    <dbReference type="NCBI Taxonomy" id="6265"/>
    <lineage>
        <taxon>Eukaryota</taxon>
        <taxon>Metazoa</taxon>
        <taxon>Ecdysozoa</taxon>
        <taxon>Nematoda</taxon>
        <taxon>Chromadorea</taxon>
        <taxon>Rhabditida</taxon>
        <taxon>Spirurina</taxon>
        <taxon>Ascaridomorpha</taxon>
        <taxon>Ascaridoidea</taxon>
        <taxon>Toxocaridae</taxon>
        <taxon>Toxocara</taxon>
    </lineage>
</organism>
<gene>
    <name evidence="4" type="ORF">TCNE_LOCUS19786</name>
</gene>
<protein>
    <submittedName>
        <fullName evidence="6">2-aminoethanethiol dioxygenase</fullName>
    </submittedName>
</protein>
<dbReference type="InterPro" id="IPR014710">
    <property type="entry name" value="RmlC-like_jellyroll"/>
</dbReference>
<dbReference type="GO" id="GO:0046872">
    <property type="term" value="F:metal ion binding"/>
    <property type="evidence" value="ECO:0007669"/>
    <property type="project" value="UniProtKB-KW"/>
</dbReference>
<dbReference type="Pfam" id="PF07847">
    <property type="entry name" value="PCO_ADO"/>
    <property type="match status" value="1"/>
</dbReference>
<keyword evidence="5" id="KW-1185">Reference proteome</keyword>
<evidence type="ECO:0000313" key="6">
    <source>
        <dbReference type="WBParaSite" id="TCNE_0001979001-mRNA-1"/>
    </source>
</evidence>
<dbReference type="AlphaFoldDB" id="A0A183VGB6"/>
<sequence length="270" mass="30081">MPLHDHLQMHGFVKVIRGSVSVTSRLFANMECIERQTLKAILKDASLLSHKLSLLSSGRVTASASSSDESDIISGLSRVVNSISQNTLAIKLPDDVMLAYMTAPIFYADIYEDHIMHACLFGFRRKGGVMPLHDHSQMHGFVKVIRGSVSVTSYSWLSAEEEELEMKRAVIRAFRGRPVRCEGTVTRSSDDDCIHLGPRLGNLHSMVALDAGTTFFDLLVPGYGKRPCAFFEARQSDPRQSSSGICFVREIPMPRSYVCDTIPYNQIMHL</sequence>
<reference evidence="4 5" key="2">
    <citation type="submission" date="2018-11" db="EMBL/GenBank/DDBJ databases">
        <authorList>
            <consortium name="Pathogen Informatics"/>
        </authorList>
    </citation>
    <scope>NUCLEOTIDE SEQUENCE [LARGE SCALE GENOMIC DNA]</scope>
</reference>
<accession>A0A183VGB6</accession>
<evidence type="ECO:0000256" key="2">
    <source>
        <dbReference type="ARBA" id="ARBA00023002"/>
    </source>
</evidence>
<dbReference type="GO" id="GO:0016702">
    <property type="term" value="F:oxidoreductase activity, acting on single donors with incorporation of molecular oxygen, incorporation of two atoms of oxygen"/>
    <property type="evidence" value="ECO:0007669"/>
    <property type="project" value="InterPro"/>
</dbReference>
<dbReference type="CDD" id="cd20289">
    <property type="entry name" value="cupin_ADO"/>
    <property type="match status" value="1"/>
</dbReference>
<evidence type="ECO:0000256" key="1">
    <source>
        <dbReference type="ARBA" id="ARBA00022723"/>
    </source>
</evidence>
<dbReference type="EMBL" id="UYWY01027495">
    <property type="protein sequence ID" value="VDM51107.1"/>
    <property type="molecule type" value="Genomic_DNA"/>
</dbReference>
<dbReference type="InterPro" id="IPR012864">
    <property type="entry name" value="PCO/ADO"/>
</dbReference>
<dbReference type="Gene3D" id="2.60.120.10">
    <property type="entry name" value="Jelly Rolls"/>
    <property type="match status" value="1"/>
</dbReference>
<proteinExistence type="predicted"/>
<evidence type="ECO:0000313" key="4">
    <source>
        <dbReference type="EMBL" id="VDM51107.1"/>
    </source>
</evidence>
<keyword evidence="2" id="KW-0560">Oxidoreductase</keyword>
<keyword evidence="3" id="KW-0408">Iron</keyword>